<accession>A0ABD4T0K5</accession>
<feature type="chain" id="PRO_5044890335" evidence="1">
    <location>
        <begin position="31"/>
        <end position="109"/>
    </location>
</feature>
<gene>
    <name evidence="2" type="ORF">QQ91_0004305</name>
</gene>
<dbReference type="RefSeq" id="WP_166280475.1">
    <property type="nucleotide sequence ID" value="NZ_JTHE03000028.1"/>
</dbReference>
<feature type="signal peptide" evidence="1">
    <location>
        <begin position="1"/>
        <end position="30"/>
    </location>
</feature>
<name>A0ABD4T0K5_9CYAN</name>
<dbReference type="AlphaFoldDB" id="A0ABD4T0K5"/>
<evidence type="ECO:0000313" key="2">
    <source>
        <dbReference type="EMBL" id="MCM1982054.1"/>
    </source>
</evidence>
<dbReference type="EMBL" id="JTHE03000028">
    <property type="protein sequence ID" value="MCM1982054.1"/>
    <property type="molecule type" value="Genomic_DNA"/>
</dbReference>
<comment type="caution">
    <text evidence="2">The sequence shown here is derived from an EMBL/GenBank/DDBJ whole genome shotgun (WGS) entry which is preliminary data.</text>
</comment>
<proteinExistence type="predicted"/>
<keyword evidence="3" id="KW-1185">Reference proteome</keyword>
<protein>
    <submittedName>
        <fullName evidence="2">Uncharacterized protein</fullName>
    </submittedName>
</protein>
<keyword evidence="1" id="KW-0732">Signal</keyword>
<sequence length="109" mass="11513">MKIVKSYGRFTLLTLTTLSILGTATTAALAEYTVVIRGPNGAAHVVQADHLPLDAKMRVPTSPHTFPRIVVRGPGGASHITAESKTIPNYQIISYPKVMDSTPIGGGSN</sequence>
<reference evidence="2 3" key="1">
    <citation type="journal article" date="2015" name="Genome Announc.">
        <title>Draft Genome Sequence of Filamentous Marine Cyanobacterium Lyngbya confervoides Strain BDU141951.</title>
        <authorList>
            <person name="Chandrababunaidu M.M."/>
            <person name="Sen D."/>
            <person name="Tripathy S."/>
        </authorList>
    </citation>
    <scope>NUCLEOTIDE SEQUENCE [LARGE SCALE GENOMIC DNA]</scope>
    <source>
        <strain evidence="2 3">BDU141951</strain>
    </source>
</reference>
<evidence type="ECO:0000313" key="3">
    <source>
        <dbReference type="Proteomes" id="UP000031561"/>
    </source>
</evidence>
<dbReference type="Proteomes" id="UP000031561">
    <property type="component" value="Unassembled WGS sequence"/>
</dbReference>
<evidence type="ECO:0000256" key="1">
    <source>
        <dbReference type="SAM" id="SignalP"/>
    </source>
</evidence>
<organism evidence="2 3">
    <name type="scientific">Lyngbya confervoides BDU141951</name>
    <dbReference type="NCBI Taxonomy" id="1574623"/>
    <lineage>
        <taxon>Bacteria</taxon>
        <taxon>Bacillati</taxon>
        <taxon>Cyanobacteriota</taxon>
        <taxon>Cyanophyceae</taxon>
        <taxon>Oscillatoriophycideae</taxon>
        <taxon>Oscillatoriales</taxon>
        <taxon>Microcoleaceae</taxon>
        <taxon>Lyngbya</taxon>
    </lineage>
</organism>